<evidence type="ECO:0000313" key="6">
    <source>
        <dbReference type="Proteomes" id="UP001314635"/>
    </source>
</evidence>
<keyword evidence="1 4" id="KW-0812">Transmembrane</keyword>
<feature type="transmembrane region" description="Helical" evidence="4">
    <location>
        <begin position="12"/>
        <end position="32"/>
    </location>
</feature>
<dbReference type="Proteomes" id="UP001314635">
    <property type="component" value="Unassembled WGS sequence"/>
</dbReference>
<dbReference type="RefSeq" id="WP_012042160.1">
    <property type="nucleotide sequence ID" value="NZ_JABFDP010000027.1"/>
</dbReference>
<keyword evidence="6" id="KW-1185">Reference proteome</keyword>
<evidence type="ECO:0000256" key="4">
    <source>
        <dbReference type="SAM" id="Phobius"/>
    </source>
</evidence>
<feature type="transmembrane region" description="Helical" evidence="4">
    <location>
        <begin position="70"/>
        <end position="89"/>
    </location>
</feature>
<feature type="transmembrane region" description="Helical" evidence="4">
    <location>
        <begin position="319"/>
        <end position="340"/>
    </location>
</feature>
<feature type="transmembrane region" description="Helical" evidence="4">
    <location>
        <begin position="200"/>
        <end position="219"/>
    </location>
</feature>
<dbReference type="InterPro" id="IPR011701">
    <property type="entry name" value="MFS"/>
</dbReference>
<evidence type="ECO:0000313" key="5">
    <source>
        <dbReference type="EMBL" id="MBR1140252.1"/>
    </source>
</evidence>
<accession>A0ABS5GG04</accession>
<organism evidence="5 6">
    <name type="scientific">Bradyrhizobium denitrificans</name>
    <dbReference type="NCBI Taxonomy" id="2734912"/>
    <lineage>
        <taxon>Bacteria</taxon>
        <taxon>Pseudomonadati</taxon>
        <taxon>Pseudomonadota</taxon>
        <taxon>Alphaproteobacteria</taxon>
        <taxon>Hyphomicrobiales</taxon>
        <taxon>Nitrobacteraceae</taxon>
        <taxon>Bradyrhizobium</taxon>
    </lineage>
</organism>
<feature type="transmembrane region" description="Helical" evidence="4">
    <location>
        <begin position="231"/>
        <end position="253"/>
    </location>
</feature>
<keyword evidence="3 4" id="KW-0472">Membrane</keyword>
<name>A0ABS5GG04_9BRAD</name>
<evidence type="ECO:0000256" key="3">
    <source>
        <dbReference type="ARBA" id="ARBA00023136"/>
    </source>
</evidence>
<dbReference type="InterPro" id="IPR036259">
    <property type="entry name" value="MFS_trans_sf"/>
</dbReference>
<evidence type="ECO:0000256" key="1">
    <source>
        <dbReference type="ARBA" id="ARBA00022692"/>
    </source>
</evidence>
<evidence type="ECO:0000256" key="2">
    <source>
        <dbReference type="ARBA" id="ARBA00022989"/>
    </source>
</evidence>
<feature type="transmembrane region" description="Helical" evidence="4">
    <location>
        <begin position="346"/>
        <end position="367"/>
    </location>
</feature>
<feature type="transmembrane region" description="Helical" evidence="4">
    <location>
        <begin position="128"/>
        <end position="146"/>
    </location>
</feature>
<proteinExistence type="predicted"/>
<feature type="transmembrane region" description="Helical" evidence="4">
    <location>
        <begin position="44"/>
        <end position="63"/>
    </location>
</feature>
<gene>
    <name evidence="5" type="ORF">JQ619_31290</name>
</gene>
<reference evidence="6" key="1">
    <citation type="journal article" date="2021" name="ISME J.">
        <title>Evolutionary origin and ecological implication of a unique nif island in free-living Bradyrhizobium lineages.</title>
        <authorList>
            <person name="Tao J."/>
        </authorList>
    </citation>
    <scope>NUCLEOTIDE SEQUENCE [LARGE SCALE GENOMIC DNA]</scope>
    <source>
        <strain evidence="6">SZCCT0094</strain>
    </source>
</reference>
<feature type="transmembrane region" description="Helical" evidence="4">
    <location>
        <begin position="95"/>
        <end position="116"/>
    </location>
</feature>
<sequence length="385" mass="39813">MTTETWRGRIALMVAHCAGMVDLVALPVWVGALIERYRFSPQQAGLLATLFLLGAVLSSLVFAPRFNRMNARLAATAGYAVAALVFLAASQTSEFALLAMLHALAGATAACGLSFTHGTIARSANPHRLFAIVGMALGVFAILFLGMTPNLVARFGGAALFVVFAGVMAVAALAAALAFPKGVVRSDEDLIAEVSHLPRAVWFGIAGISCMALTQAMLFSFIERIGADRGFGVEAVTGVLIALGFVNLLPAPLAAVLERRLPARYVLLAGPVCQALIAVTITFGSGFLTYAVPTAIFAAVMIFTHTFAFGLLSRLDPTARALAGTPAMLMIGAAIGPILGGTLVQLFGYPALGLGAVIISSIAAVMFSRVFAARGAVTAASLEIA</sequence>
<dbReference type="Gene3D" id="1.20.1250.20">
    <property type="entry name" value="MFS general substrate transporter like domains"/>
    <property type="match status" value="1"/>
</dbReference>
<dbReference type="SUPFAM" id="SSF103473">
    <property type="entry name" value="MFS general substrate transporter"/>
    <property type="match status" value="1"/>
</dbReference>
<dbReference type="EMBL" id="JAFCLK010000038">
    <property type="protein sequence ID" value="MBR1140252.1"/>
    <property type="molecule type" value="Genomic_DNA"/>
</dbReference>
<feature type="transmembrane region" description="Helical" evidence="4">
    <location>
        <begin position="265"/>
        <end position="284"/>
    </location>
</feature>
<protein>
    <submittedName>
        <fullName evidence="5">MFS transporter</fullName>
    </submittedName>
</protein>
<keyword evidence="2 4" id="KW-1133">Transmembrane helix</keyword>
<dbReference type="Pfam" id="PF07690">
    <property type="entry name" value="MFS_1"/>
    <property type="match status" value="1"/>
</dbReference>
<feature type="transmembrane region" description="Helical" evidence="4">
    <location>
        <begin position="290"/>
        <end position="312"/>
    </location>
</feature>
<feature type="transmembrane region" description="Helical" evidence="4">
    <location>
        <begin position="158"/>
        <end position="179"/>
    </location>
</feature>
<comment type="caution">
    <text evidence="5">The sequence shown here is derived from an EMBL/GenBank/DDBJ whole genome shotgun (WGS) entry which is preliminary data.</text>
</comment>